<feature type="region of interest" description="Disordered" evidence="1">
    <location>
        <begin position="50"/>
        <end position="101"/>
    </location>
</feature>
<reference evidence="2 3" key="1">
    <citation type="submission" date="2018-02" db="EMBL/GenBank/DDBJ databases">
        <title>The genomes of Aspergillus section Nigri reveals drivers in fungal speciation.</title>
        <authorList>
            <consortium name="DOE Joint Genome Institute"/>
            <person name="Vesth T.C."/>
            <person name="Nybo J."/>
            <person name="Theobald S."/>
            <person name="Brandl J."/>
            <person name="Frisvad J.C."/>
            <person name="Nielsen K.F."/>
            <person name="Lyhne E.K."/>
            <person name="Kogle M.E."/>
            <person name="Kuo A."/>
            <person name="Riley R."/>
            <person name="Clum A."/>
            <person name="Nolan M."/>
            <person name="Lipzen A."/>
            <person name="Salamov A."/>
            <person name="Henrissat B."/>
            <person name="Wiebenga A."/>
            <person name="De vries R.P."/>
            <person name="Grigoriev I.V."/>
            <person name="Mortensen U.H."/>
            <person name="Andersen M.R."/>
            <person name="Baker S.E."/>
        </authorList>
    </citation>
    <scope>NUCLEOTIDE SEQUENCE [LARGE SCALE GENOMIC DNA]</scope>
    <source>
        <strain evidence="2 3">CBS 114.80</strain>
    </source>
</reference>
<keyword evidence="3" id="KW-1185">Reference proteome</keyword>
<name>A0A2V5HPJ4_9EURO</name>
<dbReference type="AlphaFoldDB" id="A0A2V5HPJ4"/>
<dbReference type="EMBL" id="KZ825629">
    <property type="protein sequence ID" value="PYI25731.1"/>
    <property type="molecule type" value="Genomic_DNA"/>
</dbReference>
<dbReference type="Proteomes" id="UP000248817">
    <property type="component" value="Unassembled WGS sequence"/>
</dbReference>
<evidence type="ECO:0000256" key="1">
    <source>
        <dbReference type="SAM" id="MobiDB-lite"/>
    </source>
</evidence>
<feature type="compositionally biased region" description="Basic and acidic residues" evidence="1">
    <location>
        <begin position="50"/>
        <end position="64"/>
    </location>
</feature>
<evidence type="ECO:0000313" key="2">
    <source>
        <dbReference type="EMBL" id="PYI25731.1"/>
    </source>
</evidence>
<proteinExistence type="predicted"/>
<sequence>MFVVSVWFSVPLGYCNCPPRLLTRPAHYTRTHLQNAHLMQSQVYSTVHITEPESQRRNDAESGLRIRNPGQPQRATAERSCGSYASSFGIRTGGIPRDEGG</sequence>
<accession>A0A2V5HPJ4</accession>
<organism evidence="2 3">
    <name type="scientific">Aspergillus indologenus CBS 114.80</name>
    <dbReference type="NCBI Taxonomy" id="1450541"/>
    <lineage>
        <taxon>Eukaryota</taxon>
        <taxon>Fungi</taxon>
        <taxon>Dikarya</taxon>
        <taxon>Ascomycota</taxon>
        <taxon>Pezizomycotina</taxon>
        <taxon>Eurotiomycetes</taxon>
        <taxon>Eurotiomycetidae</taxon>
        <taxon>Eurotiales</taxon>
        <taxon>Aspergillaceae</taxon>
        <taxon>Aspergillus</taxon>
        <taxon>Aspergillus subgen. Circumdati</taxon>
    </lineage>
</organism>
<evidence type="ECO:0000313" key="3">
    <source>
        <dbReference type="Proteomes" id="UP000248817"/>
    </source>
</evidence>
<protein>
    <submittedName>
        <fullName evidence="2">Uncharacterized protein</fullName>
    </submittedName>
</protein>
<gene>
    <name evidence="2" type="ORF">BP00DRAFT_88049</name>
</gene>